<reference evidence="1" key="1">
    <citation type="submission" date="2025-08" db="UniProtKB">
        <authorList>
            <consortium name="Ensembl"/>
        </authorList>
    </citation>
    <scope>IDENTIFICATION</scope>
</reference>
<evidence type="ECO:0000313" key="1">
    <source>
        <dbReference type="Ensembl" id="ENSPKIP00000031507.1"/>
    </source>
</evidence>
<evidence type="ECO:0000313" key="2">
    <source>
        <dbReference type="Proteomes" id="UP000261540"/>
    </source>
</evidence>
<protein>
    <submittedName>
        <fullName evidence="1">Si:dkey-15h8.17</fullName>
    </submittedName>
</protein>
<reference evidence="1" key="2">
    <citation type="submission" date="2025-09" db="UniProtKB">
        <authorList>
            <consortium name="Ensembl"/>
        </authorList>
    </citation>
    <scope>IDENTIFICATION</scope>
</reference>
<dbReference type="Proteomes" id="UP000261540">
    <property type="component" value="Unplaced"/>
</dbReference>
<organism evidence="1 2">
    <name type="scientific">Paramormyrops kingsleyae</name>
    <dbReference type="NCBI Taxonomy" id="1676925"/>
    <lineage>
        <taxon>Eukaryota</taxon>
        <taxon>Metazoa</taxon>
        <taxon>Chordata</taxon>
        <taxon>Craniata</taxon>
        <taxon>Vertebrata</taxon>
        <taxon>Euteleostomi</taxon>
        <taxon>Actinopterygii</taxon>
        <taxon>Neopterygii</taxon>
        <taxon>Teleostei</taxon>
        <taxon>Osteoglossocephala</taxon>
        <taxon>Osteoglossomorpha</taxon>
        <taxon>Osteoglossiformes</taxon>
        <taxon>Mormyridae</taxon>
        <taxon>Paramormyrops</taxon>
    </lineage>
</organism>
<dbReference type="GeneTree" id="ENSGT00940000163828"/>
<keyword evidence="2" id="KW-1185">Reference proteome</keyword>
<name>A0A3B3SLA5_9TELE</name>
<dbReference type="AlphaFoldDB" id="A0A3B3SLA5"/>
<accession>A0A3B3SLA5</accession>
<proteinExistence type="predicted"/>
<dbReference type="PANTHER" id="PTHR31025:SF30">
    <property type="entry name" value="SI:DKEY-15H8.17"/>
    <property type="match status" value="1"/>
</dbReference>
<sequence>KLISGHKRWESISGKSAAKTRTIRDLVMAALPGLSEETLAALIEGLQMLGVESKRDLFLVREEDLADYLRPIQCRRLMSLFFLFCIFFLSDHDRTEPGPLSSFSSSPCSSDSLKMSSPSLLSTPWPSNFRVKWDRMPAGIQTAVASLRRPSPADRRQMVRCVVDQMREHNINPSREICHTVAKSIIREYPRSFLDVLEDGEIIGDGCSSLLMQIKTRVEHVNRHNPLARRRQMKKSCSEAEVDKNWPKGPLDQYGCVRWQPEDFPSGETDESLEELRRQMVTLYSREGKAGAERGELQTWLEKIFVLQRRYINGTPSPGIPDVKDRWPFLFSQRGIHTHFHLLTNMPILQKLPEAIEKKGKTILKFFQMQKSNTEVTEVLSAFQEQAGHSKVMCITLLILAYFKEANDSIFLQADPSATAADVDRLFTLPSTPRLIVQGAGEISSAFLSNDILVLITKIIGEFFTGQLSVLFASYYNFNIQYPVEASSTLEFIQRGLVGINPEMGSKVAAGKVLSRKSGQVVKRKRVTMNPHVCTLLRKLMDCDWLEM</sequence>
<dbReference type="PANTHER" id="PTHR31025">
    <property type="entry name" value="SI:CH211-196P9.1-RELATED"/>
    <property type="match status" value="1"/>
</dbReference>
<dbReference type="Ensembl" id="ENSPKIT00000012354.1">
    <property type="protein sequence ID" value="ENSPKIP00000031507.1"/>
    <property type="gene ID" value="ENSPKIG00000011952.1"/>
</dbReference>